<dbReference type="STRING" id="253628.A0A0D1ZZP3"/>
<dbReference type="EMBL" id="KN847570">
    <property type="protein sequence ID" value="KIV99892.1"/>
    <property type="molecule type" value="Genomic_DNA"/>
</dbReference>
<dbReference type="PANTHER" id="PTHR21646:SF33">
    <property type="entry name" value="UBIQUITIN CARBOXYL-TERMINAL HYDROLASE 22"/>
    <property type="match status" value="1"/>
</dbReference>
<dbReference type="InParanoid" id="A0A0D1ZZP3"/>
<dbReference type="GO" id="GO:0008270">
    <property type="term" value="F:zinc ion binding"/>
    <property type="evidence" value="ECO:0007669"/>
    <property type="project" value="UniProtKB-KW"/>
</dbReference>
<evidence type="ECO:0000256" key="8">
    <source>
        <dbReference type="ARBA" id="ARBA00022807"/>
    </source>
</evidence>
<dbReference type="InterPro" id="IPR038765">
    <property type="entry name" value="Papain-like_cys_pep_sf"/>
</dbReference>
<dbReference type="InterPro" id="IPR028889">
    <property type="entry name" value="USP"/>
</dbReference>
<keyword evidence="10" id="KW-0805">Transcription regulation</keyword>
<keyword evidence="6 15" id="KW-0833">Ubl conjugation pathway</keyword>
<dbReference type="GO" id="GO:0006508">
    <property type="term" value="P:proteolysis"/>
    <property type="evidence" value="ECO:0007669"/>
    <property type="project" value="UniProtKB-KW"/>
</dbReference>
<evidence type="ECO:0000259" key="17">
    <source>
        <dbReference type="PROSITE" id="PS50235"/>
    </source>
</evidence>
<evidence type="ECO:0000256" key="5">
    <source>
        <dbReference type="ARBA" id="ARBA00022771"/>
    </source>
</evidence>
<feature type="compositionally biased region" description="Polar residues" evidence="16">
    <location>
        <begin position="1"/>
        <end position="14"/>
    </location>
</feature>
<keyword evidence="4" id="KW-0479">Metal-binding</keyword>
<dbReference type="GO" id="GO:0016579">
    <property type="term" value="P:protein deubiquitination"/>
    <property type="evidence" value="ECO:0007669"/>
    <property type="project" value="InterPro"/>
</dbReference>
<keyword evidence="11" id="KW-0804">Transcription</keyword>
<feature type="domain" description="USP" evidence="17">
    <location>
        <begin position="185"/>
        <end position="561"/>
    </location>
</feature>
<evidence type="ECO:0000256" key="2">
    <source>
        <dbReference type="ARBA" id="ARBA00004123"/>
    </source>
</evidence>
<dbReference type="Proteomes" id="UP000053259">
    <property type="component" value="Unassembled WGS sequence"/>
</dbReference>
<evidence type="ECO:0000313" key="19">
    <source>
        <dbReference type="EMBL" id="KIV99892.1"/>
    </source>
</evidence>
<comment type="catalytic activity">
    <reaction evidence="1 15">
        <text>Thiol-dependent hydrolysis of ester, thioester, amide, peptide and isopeptide bonds formed by the C-terminal Gly of ubiquitin (a 76-residue protein attached to proteins as an intracellular targeting signal).</text>
        <dbReference type="EC" id="3.4.19.12"/>
    </reaction>
</comment>
<evidence type="ECO:0000256" key="4">
    <source>
        <dbReference type="ARBA" id="ARBA00022723"/>
    </source>
</evidence>
<evidence type="ECO:0000256" key="15">
    <source>
        <dbReference type="RuleBase" id="RU366025"/>
    </source>
</evidence>
<evidence type="ECO:0000256" key="6">
    <source>
        <dbReference type="ARBA" id="ARBA00022786"/>
    </source>
</evidence>
<dbReference type="PANTHER" id="PTHR21646">
    <property type="entry name" value="UBIQUITIN CARBOXYL-TERMINAL HYDROLASE"/>
    <property type="match status" value="1"/>
</dbReference>
<feature type="region of interest" description="Disordered" evidence="16">
    <location>
        <begin position="472"/>
        <end position="494"/>
    </location>
</feature>
<dbReference type="SUPFAM" id="SSF57850">
    <property type="entry name" value="RING/U-box"/>
    <property type="match status" value="1"/>
</dbReference>
<dbReference type="SUPFAM" id="SSF54001">
    <property type="entry name" value="Cysteine proteinases"/>
    <property type="match status" value="1"/>
</dbReference>
<dbReference type="Pfam" id="PF02148">
    <property type="entry name" value="zf-UBP"/>
    <property type="match status" value="1"/>
</dbReference>
<dbReference type="AlphaFoldDB" id="A0A0D1ZZP3"/>
<evidence type="ECO:0000313" key="20">
    <source>
        <dbReference type="Proteomes" id="UP000053259"/>
    </source>
</evidence>
<organism evidence="19 20">
    <name type="scientific">Verruconis gallopava</name>
    <dbReference type="NCBI Taxonomy" id="253628"/>
    <lineage>
        <taxon>Eukaryota</taxon>
        <taxon>Fungi</taxon>
        <taxon>Dikarya</taxon>
        <taxon>Ascomycota</taxon>
        <taxon>Pezizomycotina</taxon>
        <taxon>Dothideomycetes</taxon>
        <taxon>Pleosporomycetidae</taxon>
        <taxon>Venturiales</taxon>
        <taxon>Sympoventuriaceae</taxon>
        <taxon>Verruconis</taxon>
    </lineage>
</organism>
<comment type="subcellular location">
    <subcellularLocation>
        <location evidence="2">Nucleus</location>
    </subcellularLocation>
</comment>
<dbReference type="InterPro" id="IPR001394">
    <property type="entry name" value="Peptidase_C19_UCH"/>
</dbReference>
<evidence type="ECO:0000259" key="18">
    <source>
        <dbReference type="PROSITE" id="PS50271"/>
    </source>
</evidence>
<dbReference type="InterPro" id="IPR001607">
    <property type="entry name" value="Znf_UBP"/>
</dbReference>
<proteinExistence type="inferred from homology"/>
<evidence type="ECO:0000256" key="12">
    <source>
        <dbReference type="ARBA" id="ARBA00023242"/>
    </source>
</evidence>
<dbReference type="OrthoDB" id="289038at2759"/>
<dbReference type="PROSITE" id="PS50271">
    <property type="entry name" value="ZF_UBP"/>
    <property type="match status" value="1"/>
</dbReference>
<keyword evidence="20" id="KW-1185">Reference proteome</keyword>
<dbReference type="FunCoup" id="A0A0D1ZZP3">
    <property type="interactions" value="448"/>
</dbReference>
<keyword evidence="9" id="KW-0862">Zinc</keyword>
<dbReference type="InterPro" id="IPR018200">
    <property type="entry name" value="USP_CS"/>
</dbReference>
<keyword evidence="5 14" id="KW-0863">Zinc-finger</keyword>
<dbReference type="VEuPathDB" id="FungiDB:PV09_08555"/>
<gene>
    <name evidence="19" type="ORF">PV09_08555</name>
</gene>
<dbReference type="PROSITE" id="PS00972">
    <property type="entry name" value="USP_1"/>
    <property type="match status" value="1"/>
</dbReference>
<dbReference type="HOGENOM" id="CLU_008279_11_2_1"/>
<keyword evidence="7 15" id="KW-0378">Hydrolase</keyword>
<dbReference type="RefSeq" id="XP_016209762.1">
    <property type="nucleotide sequence ID" value="XM_016362477.1"/>
</dbReference>
<dbReference type="GO" id="GO:0005634">
    <property type="term" value="C:nucleus"/>
    <property type="evidence" value="ECO:0007669"/>
    <property type="project" value="UniProtKB-SubCell"/>
</dbReference>
<keyword evidence="12" id="KW-0539">Nucleus</keyword>
<dbReference type="PROSITE" id="PS50235">
    <property type="entry name" value="USP_3"/>
    <property type="match status" value="1"/>
</dbReference>
<dbReference type="Gene3D" id="3.30.40.10">
    <property type="entry name" value="Zinc/RING finger domain, C3HC4 (zinc finger)"/>
    <property type="match status" value="1"/>
</dbReference>
<dbReference type="GeneID" id="27316528"/>
<protein>
    <recommendedName>
        <fullName evidence="15">Ubiquitin carboxyl-terminal hydrolase</fullName>
        <ecNumber evidence="15">3.4.19.12</ecNumber>
    </recommendedName>
</protein>
<dbReference type="Pfam" id="PF00443">
    <property type="entry name" value="UCH"/>
    <property type="match status" value="1"/>
</dbReference>
<evidence type="ECO:0000256" key="14">
    <source>
        <dbReference type="PROSITE-ProRule" id="PRU00502"/>
    </source>
</evidence>
<accession>A0A0D1ZZP3</accession>
<reference evidence="19 20" key="1">
    <citation type="submission" date="2015-01" db="EMBL/GenBank/DDBJ databases">
        <title>The Genome Sequence of Ochroconis gallopava CBS43764.</title>
        <authorList>
            <consortium name="The Broad Institute Genomics Platform"/>
            <person name="Cuomo C."/>
            <person name="de Hoog S."/>
            <person name="Gorbushina A."/>
            <person name="Stielow B."/>
            <person name="Teixiera M."/>
            <person name="Abouelleil A."/>
            <person name="Chapman S.B."/>
            <person name="Priest M."/>
            <person name="Young S.K."/>
            <person name="Wortman J."/>
            <person name="Nusbaum C."/>
            <person name="Birren B."/>
        </authorList>
    </citation>
    <scope>NUCLEOTIDE SEQUENCE [LARGE SCALE GENOMIC DNA]</scope>
    <source>
        <strain evidence="19 20">CBS 43764</strain>
    </source>
</reference>
<dbReference type="EC" id="3.4.19.12" evidence="15"/>
<evidence type="ECO:0000256" key="13">
    <source>
        <dbReference type="ARBA" id="ARBA00038490"/>
    </source>
</evidence>
<evidence type="ECO:0000256" key="10">
    <source>
        <dbReference type="ARBA" id="ARBA00023015"/>
    </source>
</evidence>
<evidence type="ECO:0000256" key="1">
    <source>
        <dbReference type="ARBA" id="ARBA00000707"/>
    </source>
</evidence>
<dbReference type="InterPro" id="IPR050185">
    <property type="entry name" value="Ub_carboxyl-term_hydrolase"/>
</dbReference>
<sequence>MSDSTPRGPTSATLASPKLVKQKPNPALGSQVSVAFGCEHAHAFHKSSPQAWKTLCSQYNSVLKSLNMSSPAKSQTVRLSKESTRPSLRPSYLCLQCPNIFTEDGMKPHFEGPKAHSLFVESRSGYVFCNNCEDFIYDPYLEQLRVRSKYPRVKKRKFDDYAGIESSPLVAGNSAFVPCRAIGLRGLYNMGNTCFMSVVIQSLLHNPFIKSWYLSEGHKSQDCERDACTSCAMDEIFSEFWSSEKTEGYGAVPMLLSSWKASEQLAGYQQQDAHEYMQFILNSLHSTHKPGIAEGEAGDVDDELHDNTDTDCDCVIHKTFYGKLQSTVTCNECKNKTTALDPFMDLSLDLKLQAKKRKKDKNAQTNGETKDEIVVAGGGISDDVMRLEECLARFTGEEKLAKEDYRCVKCDRQRDAVKQLSIRKCPPVLTIHLKRFSHSKDKPTKVDLSVSFPMELDMVPYTAWHQKNAINGHSSVPTNHSTANGDVANGESSSANSKLNAEATYLLSAVIVHKGDINSGHYVSYAREGKDWFLFDDSKVVLVGDSEVLGAEAYLLVYVMAKV</sequence>
<comment type="similarity">
    <text evidence="13">Belongs to the peptidase C19 family. UBP8 subfamily.</text>
</comment>
<keyword evidence="8 15" id="KW-0788">Thiol protease</keyword>
<evidence type="ECO:0000256" key="11">
    <source>
        <dbReference type="ARBA" id="ARBA00023163"/>
    </source>
</evidence>
<dbReference type="PROSITE" id="PS00973">
    <property type="entry name" value="USP_2"/>
    <property type="match status" value="1"/>
</dbReference>
<evidence type="ECO:0000256" key="16">
    <source>
        <dbReference type="SAM" id="MobiDB-lite"/>
    </source>
</evidence>
<keyword evidence="3 15" id="KW-0645">Protease</keyword>
<dbReference type="InterPro" id="IPR013083">
    <property type="entry name" value="Znf_RING/FYVE/PHD"/>
</dbReference>
<feature type="domain" description="UBP-type" evidence="18">
    <location>
        <begin position="54"/>
        <end position="155"/>
    </location>
</feature>
<evidence type="ECO:0000256" key="3">
    <source>
        <dbReference type="ARBA" id="ARBA00022670"/>
    </source>
</evidence>
<evidence type="ECO:0000256" key="7">
    <source>
        <dbReference type="ARBA" id="ARBA00022801"/>
    </source>
</evidence>
<dbReference type="GO" id="GO:0004843">
    <property type="term" value="F:cysteine-type deubiquitinase activity"/>
    <property type="evidence" value="ECO:0007669"/>
    <property type="project" value="UniProtKB-UniRule"/>
</dbReference>
<name>A0A0D1ZZP3_9PEZI</name>
<dbReference type="Gene3D" id="3.90.70.10">
    <property type="entry name" value="Cysteine proteinases"/>
    <property type="match status" value="1"/>
</dbReference>
<evidence type="ECO:0000256" key="9">
    <source>
        <dbReference type="ARBA" id="ARBA00022833"/>
    </source>
</evidence>
<feature type="region of interest" description="Disordered" evidence="16">
    <location>
        <begin position="1"/>
        <end position="24"/>
    </location>
</feature>